<evidence type="ECO:0000313" key="1">
    <source>
        <dbReference type="EMBL" id="OGY45355.1"/>
    </source>
</evidence>
<name>A0A1G1XZ44_9BACT</name>
<protein>
    <submittedName>
        <fullName evidence="1">Uncharacterized protein</fullName>
    </submittedName>
</protein>
<dbReference type="AlphaFoldDB" id="A0A1G1XZ44"/>
<accession>A0A1G1XZ44</accession>
<dbReference type="Proteomes" id="UP000178240">
    <property type="component" value="Unassembled WGS sequence"/>
</dbReference>
<comment type="caution">
    <text evidence="1">The sequence shown here is derived from an EMBL/GenBank/DDBJ whole genome shotgun (WGS) entry which is preliminary data.</text>
</comment>
<evidence type="ECO:0000313" key="2">
    <source>
        <dbReference type="Proteomes" id="UP000178240"/>
    </source>
</evidence>
<proteinExistence type="predicted"/>
<gene>
    <name evidence="1" type="ORF">A2744_04745</name>
</gene>
<organism evidence="1 2">
    <name type="scientific">Candidatus Buchananbacteria bacterium RIFCSPHIGHO2_01_FULL_44_11</name>
    <dbReference type="NCBI Taxonomy" id="1797535"/>
    <lineage>
        <taxon>Bacteria</taxon>
        <taxon>Candidatus Buchananiibacteriota</taxon>
    </lineage>
</organism>
<sequence>MNTENIACITTFRQENLTGLVEKTRAEVFLDTAEKMARVNLPLTVVYTETKRFILDTLRGLGMNLVPQRSSGMGNIRREAFVAALRAFPKAKYLCWLEPEKPGMVQFVAPMAHRMEQERSVLGMFNRTSMASYPPEQAYYYLFCRAVATQLIGCDIDYAFGPMMMTRSASSYFLNYQGEYGDTWDSILIPRLRIMNNGDGISVLPVNFRNDPRMTQVESGNVVMMLKRLEQLNNVIPSLVSEWRKLREARGSERKSSAIIATS</sequence>
<dbReference type="EMBL" id="MHIE01000023">
    <property type="protein sequence ID" value="OGY45355.1"/>
    <property type="molecule type" value="Genomic_DNA"/>
</dbReference>
<reference evidence="1 2" key="1">
    <citation type="journal article" date="2016" name="Nat. Commun.">
        <title>Thousands of microbial genomes shed light on interconnected biogeochemical processes in an aquifer system.</title>
        <authorList>
            <person name="Anantharaman K."/>
            <person name="Brown C.T."/>
            <person name="Hug L.A."/>
            <person name="Sharon I."/>
            <person name="Castelle C.J."/>
            <person name="Probst A.J."/>
            <person name="Thomas B.C."/>
            <person name="Singh A."/>
            <person name="Wilkins M.J."/>
            <person name="Karaoz U."/>
            <person name="Brodie E.L."/>
            <person name="Williams K.H."/>
            <person name="Hubbard S.S."/>
            <person name="Banfield J.F."/>
        </authorList>
    </citation>
    <scope>NUCLEOTIDE SEQUENCE [LARGE SCALE GENOMIC DNA]</scope>
</reference>